<proteinExistence type="predicted"/>
<protein>
    <recommendedName>
        <fullName evidence="4">DUF4134 domain-containing protein</fullName>
    </recommendedName>
</protein>
<keyword evidence="1" id="KW-0812">Transmembrane</keyword>
<dbReference type="EMBL" id="MEVI01000001">
    <property type="protein sequence ID" value="OGC55930.1"/>
    <property type="molecule type" value="Genomic_DNA"/>
</dbReference>
<evidence type="ECO:0000313" key="2">
    <source>
        <dbReference type="EMBL" id="OGC55930.1"/>
    </source>
</evidence>
<organism evidence="2 3">
    <name type="scientific">candidate division WWE3 bacterium RIFCSPLOWO2_01_FULL_41_18</name>
    <dbReference type="NCBI Taxonomy" id="1802625"/>
    <lineage>
        <taxon>Bacteria</taxon>
        <taxon>Katanobacteria</taxon>
    </lineage>
</organism>
<evidence type="ECO:0000313" key="3">
    <source>
        <dbReference type="Proteomes" id="UP000176504"/>
    </source>
</evidence>
<accession>A0A1F4VG26</accession>
<dbReference type="AlphaFoldDB" id="A0A1F4VG26"/>
<comment type="caution">
    <text evidence="2">The sequence shown here is derived from an EMBL/GenBank/DDBJ whole genome shotgun (WGS) entry which is preliminary data.</text>
</comment>
<gene>
    <name evidence="2" type="ORF">A3A78_02730</name>
</gene>
<feature type="transmembrane region" description="Helical" evidence="1">
    <location>
        <begin position="67"/>
        <end position="88"/>
    </location>
</feature>
<evidence type="ECO:0000256" key="1">
    <source>
        <dbReference type="SAM" id="Phobius"/>
    </source>
</evidence>
<name>A0A1F4VG26_UNCKA</name>
<evidence type="ECO:0008006" key="4">
    <source>
        <dbReference type="Google" id="ProtNLM"/>
    </source>
</evidence>
<keyword evidence="1" id="KW-1133">Transmembrane helix</keyword>
<keyword evidence="1" id="KW-0472">Membrane</keyword>
<reference evidence="2 3" key="1">
    <citation type="journal article" date="2016" name="Nat. Commun.">
        <title>Thousands of microbial genomes shed light on interconnected biogeochemical processes in an aquifer system.</title>
        <authorList>
            <person name="Anantharaman K."/>
            <person name="Brown C.T."/>
            <person name="Hug L.A."/>
            <person name="Sharon I."/>
            <person name="Castelle C.J."/>
            <person name="Probst A.J."/>
            <person name="Thomas B.C."/>
            <person name="Singh A."/>
            <person name="Wilkins M.J."/>
            <person name="Karaoz U."/>
            <person name="Brodie E.L."/>
            <person name="Williams K.H."/>
            <person name="Hubbard S.S."/>
            <person name="Banfield J.F."/>
        </authorList>
    </citation>
    <scope>NUCLEOTIDE SEQUENCE [LARGE SCALE GENOMIC DNA]</scope>
</reference>
<feature type="transmembrane region" description="Helical" evidence="1">
    <location>
        <begin position="24"/>
        <end position="46"/>
    </location>
</feature>
<dbReference type="Proteomes" id="UP000176504">
    <property type="component" value="Unassembled WGS sequence"/>
</dbReference>
<sequence length="104" mass="10878">MFDILNQVLSHDPTGGKFGTIGDFFGVALNVAMGSSIAIATIAIIYAGVQYIMSEGDPKAIASAQKYLTVSVVAFIITIAAFVIKNVILNILGAQGEVTNVRSN</sequence>